<name>W1WPV5_9ZZZZ</name>
<reference evidence="1" key="1">
    <citation type="submission" date="2013-12" db="EMBL/GenBank/DDBJ databases">
        <title>A Varibaculum cambriense genome reconstructed from a premature infant gut community with otherwise low bacterial novelty that shifts toward anaerobic metabolism during the third week of life.</title>
        <authorList>
            <person name="Brown C.T."/>
            <person name="Sharon I."/>
            <person name="Thomas B.C."/>
            <person name="Castelle C.J."/>
            <person name="Morowitz M.J."/>
            <person name="Banfield J.F."/>
        </authorList>
    </citation>
    <scope>NUCLEOTIDE SEQUENCE</scope>
</reference>
<dbReference type="EMBL" id="AZMM01018548">
    <property type="protein sequence ID" value="ETJ19130.1"/>
    <property type="molecule type" value="Genomic_DNA"/>
</dbReference>
<sequence>MKIFNFAKKKVRNYVYAKMLNGNTPVFSSFGKDIYASDIVKACIRCKSNEISKLQPKHIRNVDEDKQEIVKSSINRLLKFSPNPLMTSKEFLEKITWLYESTFNCFIYPTYYLTDTSNGGKSKTFTGFYPLDPIASTFLEDEATGELFIEFTFRNSEKYTLPYKDIIHLRKDFSFNDLMGGNENGTRDDKGLLKILNVDNTLVEGLDKNVKAGLSINGMLKINTMLDEGKQAKEIQKFEEKLKTSNSGILPIDLKSDFIPINMTPTTINKDILSFLENRILNTLEVPLCIITGDYNDEQYQAYYEKTIEPFIQLLGQAFTRVLFTDREIDCGNEIIFYSQSLLFTNTKNKIAVADILGNRGALTDNQLLALFGYPPFEGGDIRHMSLNFINRDIADSYQMQKKGVEEKNG</sequence>
<accession>W1WPV5</accession>
<gene>
    <name evidence="1" type="ORF">Q604_UNBC18548G0002</name>
</gene>
<dbReference type="InterPro" id="IPR006944">
    <property type="entry name" value="Phage/GTA_portal"/>
</dbReference>
<organism evidence="1">
    <name type="scientific">human gut metagenome</name>
    <dbReference type="NCBI Taxonomy" id="408170"/>
    <lineage>
        <taxon>unclassified sequences</taxon>
        <taxon>metagenomes</taxon>
        <taxon>organismal metagenomes</taxon>
    </lineage>
</organism>
<dbReference type="AlphaFoldDB" id="W1WPV5"/>
<evidence type="ECO:0000313" key="1">
    <source>
        <dbReference type="EMBL" id="ETJ19130.1"/>
    </source>
</evidence>
<protein>
    <submittedName>
        <fullName evidence="1">Phage portal protein</fullName>
    </submittedName>
</protein>
<comment type="caution">
    <text evidence="1">The sequence shown here is derived from an EMBL/GenBank/DDBJ whole genome shotgun (WGS) entry which is preliminary data.</text>
</comment>
<proteinExistence type="predicted"/>
<dbReference type="Pfam" id="PF04860">
    <property type="entry name" value="Phage_portal"/>
    <property type="match status" value="1"/>
</dbReference>